<evidence type="ECO:0000313" key="2">
    <source>
        <dbReference type="EMBL" id="EFP09538.1"/>
    </source>
</evidence>
<reference evidence="2" key="1">
    <citation type="submission" date="2007-07" db="EMBL/GenBank/DDBJ databases">
        <title>PCAP assembly of the Caenorhabditis remanei genome.</title>
        <authorList>
            <consortium name="The Caenorhabditis remanei Sequencing Consortium"/>
            <person name="Wilson R.K."/>
        </authorList>
    </citation>
    <scope>NUCLEOTIDE SEQUENCE [LARGE SCALE GENOMIC DNA]</scope>
    <source>
        <strain evidence="2">PB4641</strain>
    </source>
</reference>
<evidence type="ECO:0000256" key="1">
    <source>
        <dbReference type="SAM" id="Phobius"/>
    </source>
</evidence>
<feature type="transmembrane region" description="Helical" evidence="1">
    <location>
        <begin position="34"/>
        <end position="52"/>
    </location>
</feature>
<gene>
    <name evidence="2" type="ORF">CRE_25292</name>
</gene>
<protein>
    <submittedName>
        <fullName evidence="2">Uncharacterized protein</fullName>
    </submittedName>
</protein>
<evidence type="ECO:0000313" key="3">
    <source>
        <dbReference type="Proteomes" id="UP000008281"/>
    </source>
</evidence>
<dbReference type="GeneID" id="9825574"/>
<dbReference type="OrthoDB" id="5868950at2759"/>
<name>E3LSC7_CAERE</name>
<dbReference type="eggNOG" id="ENOG502TI7X">
    <property type="taxonomic scope" value="Eukaryota"/>
</dbReference>
<feature type="transmembrane region" description="Helical" evidence="1">
    <location>
        <begin position="126"/>
        <end position="143"/>
    </location>
</feature>
<feature type="transmembrane region" description="Helical" evidence="1">
    <location>
        <begin position="58"/>
        <end position="75"/>
    </location>
</feature>
<dbReference type="EMBL" id="DS268414">
    <property type="protein sequence ID" value="EFP09538.1"/>
    <property type="molecule type" value="Genomic_DNA"/>
</dbReference>
<dbReference type="CTD" id="9825574"/>
<keyword evidence="1" id="KW-0472">Membrane</keyword>
<dbReference type="HOGENOM" id="CLU_1455729_0_0_1"/>
<keyword evidence="1" id="KW-1133">Transmembrane helix</keyword>
<accession>E3LSC7</accession>
<keyword evidence="1" id="KW-0812">Transmembrane</keyword>
<dbReference type="AlphaFoldDB" id="E3LSC7"/>
<sequence length="186" mass="21149">MKTVNFKGMVVRHLDDGRFEAVPPLFLKWPAKHISLYTIIIDIVISILFILVSNNLSALMLFGVILLSAFFALGYSRESFSIMYIHLVYCIVYIISCVGVVVLIIFDNSGPVHKEMKRIGYPIDPIWVYCFAGVTIISHALMIPPSVKVIKYAAIDDALKKMMEDEEFKKRLRKPCQARPEIPILV</sequence>
<dbReference type="FunCoup" id="E3LSC7">
    <property type="interactions" value="1764"/>
</dbReference>
<proteinExistence type="predicted"/>
<dbReference type="InParanoid" id="E3LSC7"/>
<dbReference type="KEGG" id="crq:GCK72_009461"/>
<dbReference type="Proteomes" id="UP000008281">
    <property type="component" value="Unassembled WGS sequence"/>
</dbReference>
<dbReference type="OMA" id="LITHIMM"/>
<keyword evidence="3" id="KW-1185">Reference proteome</keyword>
<feature type="transmembrane region" description="Helical" evidence="1">
    <location>
        <begin position="87"/>
        <end position="106"/>
    </location>
</feature>
<dbReference type="RefSeq" id="XP_003113284.2">
    <property type="nucleotide sequence ID" value="XM_003113236.2"/>
</dbReference>
<dbReference type="STRING" id="31234.E3LSC7"/>
<organism evidence="3">
    <name type="scientific">Caenorhabditis remanei</name>
    <name type="common">Caenorhabditis vulgaris</name>
    <dbReference type="NCBI Taxonomy" id="31234"/>
    <lineage>
        <taxon>Eukaryota</taxon>
        <taxon>Metazoa</taxon>
        <taxon>Ecdysozoa</taxon>
        <taxon>Nematoda</taxon>
        <taxon>Chromadorea</taxon>
        <taxon>Rhabditida</taxon>
        <taxon>Rhabditina</taxon>
        <taxon>Rhabditomorpha</taxon>
        <taxon>Rhabditoidea</taxon>
        <taxon>Rhabditidae</taxon>
        <taxon>Peloderinae</taxon>
        <taxon>Caenorhabditis</taxon>
    </lineage>
</organism>